<gene>
    <name evidence="6" type="primary">TSPAN31</name>
</gene>
<proteinExistence type="predicted"/>
<evidence type="ECO:0000256" key="2">
    <source>
        <dbReference type="ARBA" id="ARBA00022692"/>
    </source>
</evidence>
<accession>A0A4W4G7M9</accession>
<feature type="transmembrane region" description="Helical" evidence="5">
    <location>
        <begin position="27"/>
        <end position="47"/>
    </location>
</feature>
<dbReference type="STRING" id="8005.ENSEEEP00000032536"/>
<reference evidence="6" key="3">
    <citation type="submission" date="2020-05" db="EMBL/GenBank/DDBJ databases">
        <title>Electrophorus electricus (electric eel) genome, fEleEle1, primary haplotype.</title>
        <authorList>
            <person name="Myers G."/>
            <person name="Meyer A."/>
            <person name="Fedrigo O."/>
            <person name="Formenti G."/>
            <person name="Rhie A."/>
            <person name="Tracey A."/>
            <person name="Sims Y."/>
            <person name="Jarvis E.D."/>
        </authorList>
    </citation>
    <scope>NUCLEOTIDE SEQUENCE [LARGE SCALE GENOMIC DNA]</scope>
</reference>
<evidence type="ECO:0000256" key="1">
    <source>
        <dbReference type="ARBA" id="ARBA00004141"/>
    </source>
</evidence>
<evidence type="ECO:0000256" key="4">
    <source>
        <dbReference type="ARBA" id="ARBA00023136"/>
    </source>
</evidence>
<dbReference type="Ensembl" id="ENSEEET00000032926.2">
    <property type="protein sequence ID" value="ENSEEEP00000032536.1"/>
    <property type="gene ID" value="ENSEEEG00000015514.2"/>
</dbReference>
<dbReference type="PRINTS" id="PR00259">
    <property type="entry name" value="TMFOUR"/>
</dbReference>
<evidence type="ECO:0000313" key="6">
    <source>
        <dbReference type="Ensembl" id="ENSEEEP00000032536.1"/>
    </source>
</evidence>
<organism evidence="6 7">
    <name type="scientific">Electrophorus electricus</name>
    <name type="common">Electric eel</name>
    <name type="synonym">Gymnotus electricus</name>
    <dbReference type="NCBI Taxonomy" id="8005"/>
    <lineage>
        <taxon>Eukaryota</taxon>
        <taxon>Metazoa</taxon>
        <taxon>Chordata</taxon>
        <taxon>Craniata</taxon>
        <taxon>Vertebrata</taxon>
        <taxon>Euteleostomi</taxon>
        <taxon>Actinopterygii</taxon>
        <taxon>Neopterygii</taxon>
        <taxon>Teleostei</taxon>
        <taxon>Ostariophysi</taxon>
        <taxon>Gymnotiformes</taxon>
        <taxon>Gymnotoidei</taxon>
        <taxon>Gymnotidae</taxon>
        <taxon>Electrophorus</taxon>
    </lineage>
</organism>
<keyword evidence="2 5" id="KW-0812">Transmembrane</keyword>
<dbReference type="Proteomes" id="UP000314983">
    <property type="component" value="Chromosome 20"/>
</dbReference>
<name>A0A4W4G7M9_ELEEL</name>
<sequence>MVGLSLIGAAAWGKGFGIGVCVHVIGAVTAIGVFLLLISFIGLVGALKHHQIILFFYTIFLLLVFLFQFGISCYCLTFSRKQQEQLFGTYWGLMSNKTRRTLEQHLNCCGLFRSEHNREVFSMDAKLCIAACKLTGNCFTCGDLMLQHAGETLKFLGEVGLFFSFSEVCLNAANPVTTQWKCCFRRTQKEYGQLNS</sequence>
<keyword evidence="4 5" id="KW-0472">Membrane</keyword>
<comment type="subcellular location">
    <subcellularLocation>
        <location evidence="1">Membrane</location>
        <topology evidence="1">Multi-pass membrane protein</topology>
    </subcellularLocation>
</comment>
<keyword evidence="7" id="KW-1185">Reference proteome</keyword>
<feature type="transmembrane region" description="Helical" evidence="5">
    <location>
        <begin position="54"/>
        <end position="71"/>
    </location>
</feature>
<reference evidence="7" key="1">
    <citation type="journal article" date="2014" name="Science">
        <title>Nonhuman genetics. Genomic basis for the convergent evolution of electric organs.</title>
        <authorList>
            <person name="Gallant J.R."/>
            <person name="Traeger L.L."/>
            <person name="Volkening J.D."/>
            <person name="Moffett H."/>
            <person name="Chen P.H."/>
            <person name="Novina C.D."/>
            <person name="Phillips G.N.Jr."/>
            <person name="Anand R."/>
            <person name="Wells G.B."/>
            <person name="Pinch M."/>
            <person name="Guth R."/>
            <person name="Unguez G.A."/>
            <person name="Albert J.S."/>
            <person name="Zakon H.H."/>
            <person name="Samanta M.P."/>
            <person name="Sussman M.R."/>
        </authorList>
    </citation>
    <scope>NUCLEOTIDE SEQUENCE [LARGE SCALE GENOMIC DNA]</scope>
</reference>
<evidence type="ECO:0000256" key="3">
    <source>
        <dbReference type="ARBA" id="ARBA00022989"/>
    </source>
</evidence>
<dbReference type="GO" id="GO:0016020">
    <property type="term" value="C:membrane"/>
    <property type="evidence" value="ECO:0007669"/>
    <property type="project" value="UniProtKB-SubCell"/>
</dbReference>
<reference evidence="6" key="5">
    <citation type="submission" date="2025-09" db="UniProtKB">
        <authorList>
            <consortium name="Ensembl"/>
        </authorList>
    </citation>
    <scope>IDENTIFICATION</scope>
</reference>
<dbReference type="Pfam" id="PF00335">
    <property type="entry name" value="Tetraspanin"/>
    <property type="match status" value="1"/>
</dbReference>
<reference evidence="6" key="4">
    <citation type="submission" date="2025-08" db="UniProtKB">
        <authorList>
            <consortium name="Ensembl"/>
        </authorList>
    </citation>
    <scope>IDENTIFICATION</scope>
</reference>
<dbReference type="GeneTree" id="ENSGT00940000160351"/>
<keyword evidence="3 5" id="KW-1133">Transmembrane helix</keyword>
<dbReference type="AlphaFoldDB" id="A0A4W4G7M9"/>
<reference evidence="7" key="2">
    <citation type="journal article" date="2017" name="Sci. Adv.">
        <title>A tail of two voltages: Proteomic comparison of the three electric organs of the electric eel.</title>
        <authorList>
            <person name="Traeger L.L."/>
            <person name="Sabat G."/>
            <person name="Barrett-Wilt G.A."/>
            <person name="Wells G.B."/>
            <person name="Sussman M.R."/>
        </authorList>
    </citation>
    <scope>NUCLEOTIDE SEQUENCE [LARGE SCALE GENOMIC DNA]</scope>
</reference>
<dbReference type="InterPro" id="IPR018499">
    <property type="entry name" value="Tetraspanin/Peripherin"/>
</dbReference>
<evidence type="ECO:0000313" key="7">
    <source>
        <dbReference type="Proteomes" id="UP000314983"/>
    </source>
</evidence>
<evidence type="ECO:0000256" key="5">
    <source>
        <dbReference type="SAM" id="Phobius"/>
    </source>
</evidence>
<dbReference type="OMA" id="WEMMSDE"/>
<protein>
    <submittedName>
        <fullName evidence="6">Uncharacterized protein</fullName>
    </submittedName>
</protein>